<accession>A0A2X0IAP0</accession>
<keyword evidence="4" id="KW-0804">Transcription</keyword>
<evidence type="ECO:0000256" key="4">
    <source>
        <dbReference type="ARBA" id="ARBA00023163"/>
    </source>
</evidence>
<dbReference type="PRINTS" id="PR00040">
    <property type="entry name" value="HTHMERR"/>
</dbReference>
<comment type="caution">
    <text evidence="7">The sequence shown here is derived from an EMBL/GenBank/DDBJ whole genome shotgun (WGS) entry which is preliminary data.</text>
</comment>
<dbReference type="SMART" id="SM00422">
    <property type="entry name" value="HTH_MERR"/>
    <property type="match status" value="1"/>
</dbReference>
<proteinExistence type="predicted"/>
<keyword evidence="1" id="KW-0678">Repressor</keyword>
<feature type="region of interest" description="Disordered" evidence="5">
    <location>
        <begin position="113"/>
        <end position="153"/>
    </location>
</feature>
<evidence type="ECO:0000256" key="5">
    <source>
        <dbReference type="SAM" id="MobiDB-lite"/>
    </source>
</evidence>
<evidence type="ECO:0000256" key="1">
    <source>
        <dbReference type="ARBA" id="ARBA00022491"/>
    </source>
</evidence>
<dbReference type="CDD" id="cd01282">
    <property type="entry name" value="HTH_MerR-like_sg3"/>
    <property type="match status" value="1"/>
</dbReference>
<evidence type="ECO:0000256" key="3">
    <source>
        <dbReference type="ARBA" id="ARBA00023125"/>
    </source>
</evidence>
<dbReference type="InterPro" id="IPR009061">
    <property type="entry name" value="DNA-bd_dom_put_sf"/>
</dbReference>
<keyword evidence="3" id="KW-0238">DNA-binding</keyword>
<dbReference type="PROSITE" id="PS50937">
    <property type="entry name" value="HTH_MERR_2"/>
    <property type="match status" value="1"/>
</dbReference>
<protein>
    <submittedName>
        <fullName evidence="7">MerR family transcriptional regulator</fullName>
    </submittedName>
</protein>
<reference evidence="7 8" key="1">
    <citation type="submission" date="2018-06" db="EMBL/GenBank/DDBJ databases">
        <title>Streptacidiphilus pinicola sp. nov., isolated from pine grove soil.</title>
        <authorList>
            <person name="Roh S.G."/>
            <person name="Park S."/>
            <person name="Kim M.-K."/>
            <person name="Yun B.-R."/>
            <person name="Park J."/>
            <person name="Kim M.J."/>
            <person name="Kim Y.S."/>
            <person name="Kim S.B."/>
        </authorList>
    </citation>
    <scope>NUCLEOTIDE SEQUENCE [LARGE SCALE GENOMIC DNA]</scope>
    <source>
        <strain evidence="7 8">MMS16-CNU450</strain>
    </source>
</reference>
<dbReference type="PANTHER" id="PTHR30204">
    <property type="entry name" value="REDOX-CYCLING DRUG-SENSING TRANSCRIPTIONAL ACTIVATOR SOXR"/>
    <property type="match status" value="1"/>
</dbReference>
<dbReference type="InterPro" id="IPR047057">
    <property type="entry name" value="MerR_fam"/>
</dbReference>
<evidence type="ECO:0000259" key="6">
    <source>
        <dbReference type="PROSITE" id="PS50937"/>
    </source>
</evidence>
<dbReference type="GO" id="GO:0003700">
    <property type="term" value="F:DNA-binding transcription factor activity"/>
    <property type="evidence" value="ECO:0007669"/>
    <property type="project" value="InterPro"/>
</dbReference>
<dbReference type="InterPro" id="IPR000551">
    <property type="entry name" value="MerR-type_HTH_dom"/>
</dbReference>
<evidence type="ECO:0000313" key="7">
    <source>
        <dbReference type="EMBL" id="RAG80421.1"/>
    </source>
</evidence>
<dbReference type="Proteomes" id="UP000248889">
    <property type="component" value="Unassembled WGS sequence"/>
</dbReference>
<dbReference type="AlphaFoldDB" id="A0A2X0IAP0"/>
<dbReference type="SUPFAM" id="SSF46955">
    <property type="entry name" value="Putative DNA-binding domain"/>
    <property type="match status" value="1"/>
</dbReference>
<keyword evidence="8" id="KW-1185">Reference proteome</keyword>
<evidence type="ECO:0000313" key="8">
    <source>
        <dbReference type="Proteomes" id="UP000248889"/>
    </source>
</evidence>
<evidence type="ECO:0000256" key="2">
    <source>
        <dbReference type="ARBA" id="ARBA00023015"/>
    </source>
</evidence>
<gene>
    <name evidence="7" type="ORF">DN069_38215</name>
</gene>
<dbReference type="EMBL" id="QKYN01000235">
    <property type="protein sequence ID" value="RAG80421.1"/>
    <property type="molecule type" value="Genomic_DNA"/>
</dbReference>
<dbReference type="Pfam" id="PF13411">
    <property type="entry name" value="MerR_1"/>
    <property type="match status" value="1"/>
</dbReference>
<sequence length="166" mass="17897">MRIGQLAERTGTSERLLRYYERVGLLSSARLPNGYRAYEPAAEQTVLRIRALLAAGLPTAVIREVLPCGRSDGSLRACPGVLERLRDRLADLDDRAAELDRARDTLRAAIAATENRPRTELPQPFAGEPVGEEPRAWAGVEGDAGGEEAEPVPGQVSVMVPLAATV</sequence>
<dbReference type="PANTHER" id="PTHR30204:SF69">
    <property type="entry name" value="MERR-FAMILY TRANSCRIPTIONAL REGULATOR"/>
    <property type="match status" value="1"/>
</dbReference>
<dbReference type="Gene3D" id="1.10.1660.10">
    <property type="match status" value="1"/>
</dbReference>
<organism evidence="7 8">
    <name type="scientific">Streptacidiphilus pinicola</name>
    <dbReference type="NCBI Taxonomy" id="2219663"/>
    <lineage>
        <taxon>Bacteria</taxon>
        <taxon>Bacillati</taxon>
        <taxon>Actinomycetota</taxon>
        <taxon>Actinomycetes</taxon>
        <taxon>Kitasatosporales</taxon>
        <taxon>Streptomycetaceae</taxon>
        <taxon>Streptacidiphilus</taxon>
    </lineage>
</organism>
<keyword evidence="2" id="KW-0805">Transcription regulation</keyword>
<name>A0A2X0IAP0_9ACTN</name>
<dbReference type="GO" id="GO:0003677">
    <property type="term" value="F:DNA binding"/>
    <property type="evidence" value="ECO:0007669"/>
    <property type="project" value="UniProtKB-KW"/>
</dbReference>
<feature type="domain" description="HTH merR-type" evidence="6">
    <location>
        <begin position="1"/>
        <end position="68"/>
    </location>
</feature>